<dbReference type="PANTHER" id="PTHR33794">
    <property type="entry name" value="BACILLOLYSIN"/>
    <property type="match status" value="1"/>
</dbReference>
<comment type="cofactor">
    <cofactor evidence="1 11">
        <name>Zn(2+)</name>
        <dbReference type="ChEBI" id="CHEBI:29105"/>
    </cofactor>
</comment>
<evidence type="ECO:0000256" key="1">
    <source>
        <dbReference type="ARBA" id="ARBA00001947"/>
    </source>
</evidence>
<evidence type="ECO:0000256" key="3">
    <source>
        <dbReference type="ARBA" id="ARBA00022670"/>
    </source>
</evidence>
<dbReference type="PRINTS" id="PR00730">
    <property type="entry name" value="THERMOLYSIN"/>
</dbReference>
<keyword evidence="3 11" id="KW-0645">Protease</keyword>
<dbReference type="InterPro" id="IPR023612">
    <property type="entry name" value="Peptidase_M4"/>
</dbReference>
<feature type="domain" description="Peptidase M4" evidence="12">
    <location>
        <begin position="323"/>
        <end position="470"/>
    </location>
</feature>
<dbReference type="STRING" id="1305675.BFG57_00880"/>
<dbReference type="SUPFAM" id="SSF55486">
    <property type="entry name" value="Metalloproteases ('zincins'), catalytic domain"/>
    <property type="match status" value="1"/>
</dbReference>
<proteinExistence type="inferred from homology"/>
<reference evidence="15 16" key="1">
    <citation type="submission" date="2016-08" db="EMBL/GenBank/DDBJ databases">
        <title>Genome of Bacillus solimangrovi GH2-4.</title>
        <authorList>
            <person name="Lim S."/>
            <person name="Kim B.-C."/>
        </authorList>
    </citation>
    <scope>NUCLEOTIDE SEQUENCE [LARGE SCALE GENOMIC DNA]</scope>
    <source>
        <strain evidence="15 16">GH2-4</strain>
    </source>
</reference>
<keyword evidence="6 11" id="KW-0378">Hydrolase</keyword>
<evidence type="ECO:0000256" key="5">
    <source>
        <dbReference type="ARBA" id="ARBA00022729"/>
    </source>
</evidence>
<organism evidence="15 16">
    <name type="scientific">Bacillus solimangrovi</name>
    <dbReference type="NCBI Taxonomy" id="1305675"/>
    <lineage>
        <taxon>Bacteria</taxon>
        <taxon>Bacillati</taxon>
        <taxon>Bacillota</taxon>
        <taxon>Bacilli</taxon>
        <taxon>Bacillales</taxon>
        <taxon>Bacillaceae</taxon>
        <taxon>Bacillus</taxon>
    </lineage>
</organism>
<sequence length="624" mass="68897">MKRNWKKKLGTVALSTALLTSQAAFVSAEGELKEAAAQAQEEVVTEEVVTEEAAAEEVVTEEAAAEEVVTEEEAAEEVVTEEAAAEEVVVEEAEEVDSAWKINSQTGAKWKVKEKGSTFIKGNKGEKGQKGKKAKNGKIAAQKVKSESDVREFFKANKEFFKMNSVDKMDFIQSETDDLGMTHYTYQPNIQDIPIDQSKVIVHVNEAGEIVAVNGEFHPEAPKKVKQSKEISKKDARETAWDHINIDRAEADITVNNLEGNDFDTLTETTELVVFHDDGEYTLAYHVELQFSIPEPGNWDIWVNAENGDVLQATNKVKEVASTGTGTGVLGDTKSLNTFLYNNTYYLFDTTKPMDGVIQTFDLFGGGQFNLPGSYVTDTGNTFVDERQKAAVDAHYYAGEVFDYYYDTFGRESYDDRGADITSSVHYGSNYNNAGWTGNQMIYGDGDGSLFTYLSGSKDVVGHELTHAVIDTTADLVYENQPGALNESFADVFGYFVDDEDWLLGEDIYTPNRSGDALRSLSDPTDYNQPAHMDNFRVLPNTREGDWGGVHINSGIPNKAAYHTINAIGKSKAEQIYYRALTVYLTPYSEFDNARAALIQSAEDLYGSSTADEIAAAWDSVGVY</sequence>
<dbReference type="CDD" id="cd09597">
    <property type="entry name" value="M4_TLP"/>
    <property type="match status" value="1"/>
</dbReference>
<keyword evidence="11" id="KW-0964">Secreted</keyword>
<dbReference type="Pfam" id="PF01447">
    <property type="entry name" value="Peptidase_M4"/>
    <property type="match status" value="1"/>
</dbReference>
<keyword evidence="8" id="KW-0106">Calcium</keyword>
<evidence type="ECO:0000313" key="16">
    <source>
        <dbReference type="Proteomes" id="UP000095209"/>
    </source>
</evidence>
<dbReference type="InterPro" id="IPR050728">
    <property type="entry name" value="Zinc_Metalloprotease_M4"/>
</dbReference>
<comment type="caution">
    <text evidence="15">The sequence shown here is derived from an EMBL/GenBank/DDBJ whole genome shotgun (WGS) entry which is preliminary data.</text>
</comment>
<feature type="signal peptide" evidence="11">
    <location>
        <begin position="1"/>
        <end position="23"/>
    </location>
</feature>
<dbReference type="GO" id="GO:0004222">
    <property type="term" value="F:metalloendopeptidase activity"/>
    <property type="evidence" value="ECO:0007669"/>
    <property type="project" value="UniProtKB-UniRule"/>
</dbReference>
<feature type="domain" description="Peptidase M4 C-terminal" evidence="13">
    <location>
        <begin position="474"/>
        <end position="623"/>
    </location>
</feature>
<dbReference type="Gene3D" id="3.10.170.10">
    <property type="match status" value="1"/>
</dbReference>
<dbReference type="EC" id="3.4.24.-" evidence="11"/>
<keyword evidence="5 11" id="KW-0732">Signal</keyword>
<evidence type="ECO:0000256" key="7">
    <source>
        <dbReference type="ARBA" id="ARBA00022833"/>
    </source>
</evidence>
<evidence type="ECO:0000256" key="11">
    <source>
        <dbReference type="RuleBase" id="RU366073"/>
    </source>
</evidence>
<dbReference type="GO" id="GO:0046872">
    <property type="term" value="F:metal ion binding"/>
    <property type="evidence" value="ECO:0007669"/>
    <property type="project" value="UniProtKB-UniRule"/>
</dbReference>
<feature type="active site" evidence="10">
    <location>
        <position position="464"/>
    </location>
</feature>
<gene>
    <name evidence="15" type="ORF">BFG57_00880</name>
</gene>
<dbReference type="PANTHER" id="PTHR33794:SF1">
    <property type="entry name" value="BACILLOLYSIN"/>
    <property type="match status" value="1"/>
</dbReference>
<dbReference type="Gene3D" id="3.10.450.490">
    <property type="match status" value="1"/>
</dbReference>
<keyword evidence="4" id="KW-0479">Metal-binding</keyword>
<evidence type="ECO:0000259" key="12">
    <source>
        <dbReference type="Pfam" id="PF01447"/>
    </source>
</evidence>
<dbReference type="InterPro" id="IPR013856">
    <property type="entry name" value="Peptidase_M4_domain"/>
</dbReference>
<feature type="active site" description="Proton donor" evidence="10">
    <location>
        <position position="551"/>
    </location>
</feature>
<protein>
    <recommendedName>
        <fullName evidence="11">Neutral metalloproteinase</fullName>
        <ecNumber evidence="11">3.4.24.-</ecNumber>
    </recommendedName>
</protein>
<evidence type="ECO:0000256" key="8">
    <source>
        <dbReference type="ARBA" id="ARBA00022837"/>
    </source>
</evidence>
<evidence type="ECO:0000259" key="14">
    <source>
        <dbReference type="Pfam" id="PF07504"/>
    </source>
</evidence>
<evidence type="ECO:0000256" key="6">
    <source>
        <dbReference type="ARBA" id="ARBA00022801"/>
    </source>
</evidence>
<dbReference type="AlphaFoldDB" id="A0A1E5LHK4"/>
<dbReference type="InterPro" id="IPR011096">
    <property type="entry name" value="FTP_domain"/>
</dbReference>
<evidence type="ECO:0000259" key="13">
    <source>
        <dbReference type="Pfam" id="PF02868"/>
    </source>
</evidence>
<keyword evidence="16" id="KW-1185">Reference proteome</keyword>
<evidence type="ECO:0000256" key="10">
    <source>
        <dbReference type="PIRSR" id="PIRSR623612-1"/>
    </source>
</evidence>
<dbReference type="Proteomes" id="UP000095209">
    <property type="component" value="Unassembled WGS sequence"/>
</dbReference>
<comment type="subcellular location">
    <subcellularLocation>
        <location evidence="11">Secreted</location>
    </subcellularLocation>
</comment>
<evidence type="ECO:0000256" key="2">
    <source>
        <dbReference type="ARBA" id="ARBA00009388"/>
    </source>
</evidence>
<dbReference type="GO" id="GO:0005576">
    <property type="term" value="C:extracellular region"/>
    <property type="evidence" value="ECO:0007669"/>
    <property type="project" value="UniProtKB-SubCell"/>
</dbReference>
<dbReference type="EMBL" id="MJEH01000011">
    <property type="protein sequence ID" value="OEH93572.1"/>
    <property type="molecule type" value="Genomic_DNA"/>
</dbReference>
<dbReference type="Gene3D" id="1.10.390.10">
    <property type="entry name" value="Neutral Protease Domain 2"/>
    <property type="match status" value="1"/>
</dbReference>
<keyword evidence="9 11" id="KW-0482">Metalloprotease</keyword>
<dbReference type="Pfam" id="PF02868">
    <property type="entry name" value="Peptidase_M4_C"/>
    <property type="match status" value="1"/>
</dbReference>
<evidence type="ECO:0000256" key="4">
    <source>
        <dbReference type="ARBA" id="ARBA00022723"/>
    </source>
</evidence>
<comment type="function">
    <text evidence="11">Extracellular zinc metalloprotease.</text>
</comment>
<comment type="similarity">
    <text evidence="2 11">Belongs to the peptidase M4 family.</text>
</comment>
<dbReference type="RefSeq" id="WP_069716475.1">
    <property type="nucleotide sequence ID" value="NZ_MJEH01000011.1"/>
</dbReference>
<accession>A0A1E5LHK4</accession>
<evidence type="ECO:0000313" key="15">
    <source>
        <dbReference type="EMBL" id="OEH93572.1"/>
    </source>
</evidence>
<keyword evidence="7 11" id="KW-0862">Zinc</keyword>
<feature type="domain" description="FTP" evidence="14">
    <location>
        <begin position="173"/>
        <end position="217"/>
    </location>
</feature>
<dbReference type="Pfam" id="PF07504">
    <property type="entry name" value="FTP"/>
    <property type="match status" value="1"/>
</dbReference>
<dbReference type="GO" id="GO:0006508">
    <property type="term" value="P:proteolysis"/>
    <property type="evidence" value="ECO:0007669"/>
    <property type="project" value="UniProtKB-KW"/>
</dbReference>
<dbReference type="InterPro" id="IPR027268">
    <property type="entry name" value="Peptidase_M4/M1_CTD_sf"/>
</dbReference>
<evidence type="ECO:0000256" key="9">
    <source>
        <dbReference type="ARBA" id="ARBA00023049"/>
    </source>
</evidence>
<name>A0A1E5LHK4_9BACI</name>
<feature type="chain" id="PRO_5039755122" description="Neutral metalloproteinase" evidence="11">
    <location>
        <begin position="24"/>
        <end position="624"/>
    </location>
</feature>
<dbReference type="InterPro" id="IPR001570">
    <property type="entry name" value="Peptidase_M4_C_domain"/>
</dbReference>